<evidence type="ECO:0000313" key="6">
    <source>
        <dbReference type="Proteomes" id="UP001314681"/>
    </source>
</evidence>
<dbReference type="SUPFAM" id="SSF51011">
    <property type="entry name" value="Glycosyl hydrolase domain"/>
    <property type="match status" value="1"/>
</dbReference>
<reference evidence="5 6" key="1">
    <citation type="submission" date="2021-06" db="EMBL/GenBank/DDBJ databases">
        <title>Description of novel taxa of the family Lachnospiraceae.</title>
        <authorList>
            <person name="Chaplin A.V."/>
            <person name="Sokolova S.R."/>
            <person name="Pikina A.P."/>
            <person name="Korzhanova M."/>
            <person name="Belova V."/>
            <person name="Korostin D."/>
            <person name="Efimov B.A."/>
        </authorList>
    </citation>
    <scope>NUCLEOTIDE SEQUENCE [LARGE SCALE GENOMIC DNA]</scope>
    <source>
        <strain evidence="5 6">ASD4241</strain>
    </source>
</reference>
<dbReference type="InterPro" id="IPR013784">
    <property type="entry name" value="Carb-bd-like_fold"/>
</dbReference>
<keyword evidence="6" id="KW-1185">Reference proteome</keyword>
<dbReference type="RefSeq" id="WP_158350499.1">
    <property type="nucleotide sequence ID" value="NZ_JAHQCX010000003.1"/>
</dbReference>
<dbReference type="Proteomes" id="UP001314681">
    <property type="component" value="Unassembled WGS sequence"/>
</dbReference>
<dbReference type="Gene3D" id="3.20.20.80">
    <property type="entry name" value="Glycosidases"/>
    <property type="match status" value="1"/>
</dbReference>
<keyword evidence="2" id="KW-0479">Metal-binding</keyword>
<comment type="cofactor">
    <cofactor evidence="1">
        <name>Ca(2+)</name>
        <dbReference type="ChEBI" id="CHEBI:29108"/>
    </cofactor>
</comment>
<accession>A0ABS6K4Y2</accession>
<feature type="domain" description="Glycosyl hydrolase family 13 catalytic" evidence="4">
    <location>
        <begin position="22"/>
        <end position="394"/>
    </location>
</feature>
<dbReference type="SUPFAM" id="SSF51445">
    <property type="entry name" value="(Trans)glycosidases"/>
    <property type="match status" value="1"/>
</dbReference>
<evidence type="ECO:0000313" key="5">
    <source>
        <dbReference type="EMBL" id="MBU9725601.1"/>
    </source>
</evidence>
<dbReference type="SUPFAM" id="SSF49452">
    <property type="entry name" value="Starch-binding domain-like"/>
    <property type="match status" value="1"/>
</dbReference>
<protein>
    <submittedName>
        <fullName evidence="5">Alpha-amylase</fullName>
    </submittedName>
</protein>
<sequence>MVTKNKMGFAAFSIDESDRIYMIVTDRFYDGNPKNNGILGQEYRPGNLSFYQGGDWNGIMQKLPYIKKLGFTAIWISAPQDNELFSRSGDEAGYHGYYTRDFSNVNPHFGTAADLADLILASADLHIKVILDVQLNHTADYLQYPSLTYDPPEYYPAPPFNNPSWYHNYPNIVDFSNPEEMQNFSLGGLDDLAQENPECFRALKEAYWNPDTQDGWFSYGFAGSRIDAVLEIPPQYLEEFQNFTCKPAFGEALTGSVDENAALAKTLWGMLDYPLYFQMNKVFCQDSFWEGIHWIFSQDYKYPFSNRLFTFLDNHDRARFLANAGDSFSKLRLALTFLYAVRGIPVIYYGTEQNMAGDYKYSDENLNRVNRESMTSFSTETTTFVYLEHLNHIRSLYTDLFSNGMQIEQYFNSDDRVYAFSRELFHKTEAVLCIFNNSPVRQERQILINSTSTVFIPGRFLVDLLNSNNRVKIQDSGQAPIVAISIPAYGAMLLSNEYTGEYIPPVYRQTTIRIHYDAGWGNRLTIRGNSVPLNWEWGQPCDNINCNLWQYVLERPLRDPFLFKILLNDSVWEAGENHCIREGETKDLYISFHDKI</sequence>
<evidence type="ECO:0000256" key="2">
    <source>
        <dbReference type="ARBA" id="ARBA00022723"/>
    </source>
</evidence>
<dbReference type="InterPro" id="IPR006047">
    <property type="entry name" value="GH13_cat_dom"/>
</dbReference>
<dbReference type="InterPro" id="IPR013780">
    <property type="entry name" value="Glyco_hydro_b"/>
</dbReference>
<dbReference type="PANTHER" id="PTHR10357">
    <property type="entry name" value="ALPHA-AMYLASE FAMILY MEMBER"/>
    <property type="match status" value="1"/>
</dbReference>
<name>A0ABS6K4Y2_9FIRM</name>
<keyword evidence="3" id="KW-0732">Signal</keyword>
<dbReference type="EMBL" id="JAHQCX010000003">
    <property type="protein sequence ID" value="MBU9725601.1"/>
    <property type="molecule type" value="Genomic_DNA"/>
</dbReference>
<dbReference type="Pfam" id="PF00128">
    <property type="entry name" value="Alpha-amylase"/>
    <property type="match status" value="2"/>
</dbReference>
<gene>
    <name evidence="5" type="ORF">KTH90_06185</name>
</gene>
<evidence type="ECO:0000256" key="1">
    <source>
        <dbReference type="ARBA" id="ARBA00001913"/>
    </source>
</evidence>
<organism evidence="5 6">
    <name type="scientific">Diplocloster modestus</name>
    <dbReference type="NCBI Taxonomy" id="2850322"/>
    <lineage>
        <taxon>Bacteria</taxon>
        <taxon>Bacillati</taxon>
        <taxon>Bacillota</taxon>
        <taxon>Clostridia</taxon>
        <taxon>Lachnospirales</taxon>
        <taxon>Lachnospiraceae</taxon>
        <taxon>Diplocloster</taxon>
    </lineage>
</organism>
<dbReference type="Gene3D" id="2.60.40.1180">
    <property type="entry name" value="Golgi alpha-mannosidase II"/>
    <property type="match status" value="1"/>
</dbReference>
<dbReference type="PANTHER" id="PTHR10357:SF215">
    <property type="entry name" value="ALPHA-AMYLASE 1"/>
    <property type="match status" value="1"/>
</dbReference>
<comment type="caution">
    <text evidence="5">The sequence shown here is derived from an EMBL/GenBank/DDBJ whole genome shotgun (WGS) entry which is preliminary data.</text>
</comment>
<proteinExistence type="predicted"/>
<evidence type="ECO:0000256" key="3">
    <source>
        <dbReference type="ARBA" id="ARBA00022729"/>
    </source>
</evidence>
<dbReference type="InterPro" id="IPR017853">
    <property type="entry name" value="GH"/>
</dbReference>
<dbReference type="SMART" id="SM00642">
    <property type="entry name" value="Aamy"/>
    <property type="match status" value="1"/>
</dbReference>
<evidence type="ECO:0000259" key="4">
    <source>
        <dbReference type="SMART" id="SM00642"/>
    </source>
</evidence>